<gene>
    <name evidence="2" type="ORF">LRS13_00610</name>
</gene>
<feature type="transmembrane region" description="Helical" evidence="1">
    <location>
        <begin position="43"/>
        <end position="61"/>
    </location>
</feature>
<sequence length="166" mass="17904">MSKSVWRTESQARIIMGCGVAVAVVWVPGLISMASSDDWALSKWWLVVPIVVVGLVLLWVVRAARSSVIVDCESVVVRNPMSTVNLALDAADAVELRAVGIYPGIAVVRCKDGREVRAWGIQGRHADVAGRDLATERLVEALNAQLRLARNESHRRATGPGAVELA</sequence>
<feature type="transmembrane region" description="Helical" evidence="1">
    <location>
        <begin position="12"/>
        <end position="31"/>
    </location>
</feature>
<proteinExistence type="predicted"/>
<dbReference type="Proteomes" id="UP001058860">
    <property type="component" value="Chromosome"/>
</dbReference>
<keyword evidence="1" id="KW-0812">Transmembrane</keyword>
<name>A0ABY5PHA7_9ACTN</name>
<dbReference type="EMBL" id="CP088295">
    <property type="protein sequence ID" value="UUY04064.1"/>
    <property type="molecule type" value="Genomic_DNA"/>
</dbReference>
<keyword evidence="3" id="KW-1185">Reference proteome</keyword>
<evidence type="ECO:0000313" key="2">
    <source>
        <dbReference type="EMBL" id="UUY04064.1"/>
    </source>
</evidence>
<reference evidence="3" key="1">
    <citation type="submission" date="2021-11" db="EMBL/GenBank/DDBJ databases">
        <title>Cultivation dependent microbiological survey of springs from the worlds oldest radium mine currently devoted to the extraction of radon-saturated water.</title>
        <authorList>
            <person name="Kapinusova G."/>
            <person name="Smrhova T."/>
            <person name="Strejcek M."/>
            <person name="Suman J."/>
            <person name="Jani K."/>
            <person name="Pajer P."/>
            <person name="Uhlik O."/>
        </authorList>
    </citation>
    <scope>NUCLEOTIDE SEQUENCE [LARGE SCALE GENOMIC DNA]</scope>
    <source>
        <strain evidence="3">J379</strain>
    </source>
</reference>
<keyword evidence="1" id="KW-0472">Membrane</keyword>
<evidence type="ECO:0000256" key="1">
    <source>
        <dbReference type="SAM" id="Phobius"/>
    </source>
</evidence>
<accession>A0ABY5PHA7</accession>
<evidence type="ECO:0000313" key="3">
    <source>
        <dbReference type="Proteomes" id="UP001058860"/>
    </source>
</evidence>
<organism evidence="2 3">
    <name type="scientific">Svornostia abyssi</name>
    <dbReference type="NCBI Taxonomy" id="2898438"/>
    <lineage>
        <taxon>Bacteria</taxon>
        <taxon>Bacillati</taxon>
        <taxon>Actinomycetota</taxon>
        <taxon>Thermoleophilia</taxon>
        <taxon>Solirubrobacterales</taxon>
        <taxon>Baekduiaceae</taxon>
        <taxon>Svornostia</taxon>
    </lineage>
</organism>
<keyword evidence="1" id="KW-1133">Transmembrane helix</keyword>
<dbReference type="RefSeq" id="WP_353864558.1">
    <property type="nucleotide sequence ID" value="NZ_CP088295.1"/>
</dbReference>
<protein>
    <submittedName>
        <fullName evidence="2">Uncharacterized protein</fullName>
    </submittedName>
</protein>